<keyword evidence="1" id="KW-0732">Signal</keyword>
<sequence>MKKALALRFGLLMISLWAGALSSFGQQPVVWSVSLGSGITDMRNFGYGMDEFVYDLPGSDEEAMPFRYINNPIALGTAGIAVNGMFKRPSIFGWEAGLNIRTGGFKISNDNPRQLVPENPNDPLLPRLGATETFRYWALHVPLSLTYKPFDVVGFKAGVDFYYQLSGDPSDGGDGSQSPLEMHMGNLLSASYKYPFNLGGHLGAYFPVGDSFRVDGGFFADIPTRMKFQAPSGTNSSGYDAFREMGFFLSIRYNLDF</sequence>
<protein>
    <recommendedName>
        <fullName evidence="4">Outer membrane protein beta-barrel domain-containing protein</fullName>
    </recommendedName>
</protein>
<accession>A0A1H7Q8U8</accession>
<feature type="signal peptide" evidence="1">
    <location>
        <begin position="1"/>
        <end position="20"/>
    </location>
</feature>
<organism evidence="2 3">
    <name type="scientific">Parapedobacter koreensis</name>
    <dbReference type="NCBI Taxonomy" id="332977"/>
    <lineage>
        <taxon>Bacteria</taxon>
        <taxon>Pseudomonadati</taxon>
        <taxon>Bacteroidota</taxon>
        <taxon>Sphingobacteriia</taxon>
        <taxon>Sphingobacteriales</taxon>
        <taxon>Sphingobacteriaceae</taxon>
        <taxon>Parapedobacter</taxon>
    </lineage>
</organism>
<dbReference type="Proteomes" id="UP000198916">
    <property type="component" value="Unassembled WGS sequence"/>
</dbReference>
<name>A0A1H7Q8U8_9SPHI</name>
<feature type="chain" id="PRO_5011691672" description="Outer membrane protein beta-barrel domain-containing protein" evidence="1">
    <location>
        <begin position="21"/>
        <end position="257"/>
    </location>
</feature>
<gene>
    <name evidence="2" type="ORF">SAMN05421740_105240</name>
</gene>
<evidence type="ECO:0000256" key="1">
    <source>
        <dbReference type="SAM" id="SignalP"/>
    </source>
</evidence>
<evidence type="ECO:0000313" key="2">
    <source>
        <dbReference type="EMBL" id="SEL44402.1"/>
    </source>
</evidence>
<dbReference type="AlphaFoldDB" id="A0A1H7Q8U8"/>
<evidence type="ECO:0008006" key="4">
    <source>
        <dbReference type="Google" id="ProtNLM"/>
    </source>
</evidence>
<dbReference type="RefSeq" id="WP_090606349.1">
    <property type="nucleotide sequence ID" value="NZ_FNZR01000005.1"/>
</dbReference>
<reference evidence="3" key="1">
    <citation type="submission" date="2016-10" db="EMBL/GenBank/DDBJ databases">
        <authorList>
            <person name="Varghese N."/>
            <person name="Submissions S."/>
        </authorList>
    </citation>
    <scope>NUCLEOTIDE SEQUENCE [LARGE SCALE GENOMIC DNA]</scope>
    <source>
        <strain evidence="3">Jip14</strain>
    </source>
</reference>
<proteinExistence type="predicted"/>
<evidence type="ECO:0000313" key="3">
    <source>
        <dbReference type="Proteomes" id="UP000198916"/>
    </source>
</evidence>
<dbReference type="EMBL" id="FNZR01000005">
    <property type="protein sequence ID" value="SEL44402.1"/>
    <property type="molecule type" value="Genomic_DNA"/>
</dbReference>
<keyword evidence="3" id="KW-1185">Reference proteome</keyword>